<dbReference type="Pfam" id="PF00300">
    <property type="entry name" value="His_Phos_1"/>
    <property type="match status" value="1"/>
</dbReference>
<dbReference type="PANTHER" id="PTHR16469:SF27">
    <property type="entry name" value="UBIQUITIN-ASSOCIATED AND SH3 DOMAIN-CONTAINING BA-RELATED"/>
    <property type="match status" value="1"/>
</dbReference>
<proteinExistence type="predicted"/>
<protein>
    <recommendedName>
        <fullName evidence="3">Phosphoglycerate mutase family protein</fullName>
    </recommendedName>
</protein>
<dbReference type="AlphaFoldDB" id="A0AAF0XVM1"/>
<keyword evidence="2" id="KW-1185">Reference proteome</keyword>
<reference evidence="1" key="1">
    <citation type="journal article" date="2016" name="Nat. Genet.">
        <title>A high-quality carrot genome assembly provides new insights into carotenoid accumulation and asterid genome evolution.</title>
        <authorList>
            <person name="Iorizzo M."/>
            <person name="Ellison S."/>
            <person name="Senalik D."/>
            <person name="Zeng P."/>
            <person name="Satapoomin P."/>
            <person name="Huang J."/>
            <person name="Bowman M."/>
            <person name="Iovene M."/>
            <person name="Sanseverino W."/>
            <person name="Cavagnaro P."/>
            <person name="Yildiz M."/>
            <person name="Macko-Podgorni A."/>
            <person name="Moranska E."/>
            <person name="Grzebelus E."/>
            <person name="Grzebelus D."/>
            <person name="Ashrafi H."/>
            <person name="Zheng Z."/>
            <person name="Cheng S."/>
            <person name="Spooner D."/>
            <person name="Van Deynze A."/>
            <person name="Simon P."/>
        </authorList>
    </citation>
    <scope>NUCLEOTIDE SEQUENCE</scope>
    <source>
        <tissue evidence="1">Leaf</tissue>
    </source>
</reference>
<evidence type="ECO:0008006" key="3">
    <source>
        <dbReference type="Google" id="ProtNLM"/>
    </source>
</evidence>
<evidence type="ECO:0000313" key="1">
    <source>
        <dbReference type="EMBL" id="WOH14830.1"/>
    </source>
</evidence>
<sequence>MSLSEERYQNIIVMRHGDRRDYLDPSWAATAGDRKWDPPLAEPGLTRAFLTGQKLRDTLAFPIHRVLVSPFYRCLQTAAQAIAGLSDQNHALNLKVSVEYGLCEMLNTEAIKPEMAPKDGKFVFNRSDCEAVLPAGMVDHTVEHLYQTLPQWEETVAGANDRYVQVFKALADKYPSENLLLVTHGAGVAVSVSAFVKNTIVHDVEYCAFSQLKRTVSPGKDNAFTAGDFEAFLPEGETGIHYSKATS</sequence>
<dbReference type="PIRSF" id="PIRSF015897">
    <property type="entry name" value="PRIB5"/>
    <property type="match status" value="1"/>
</dbReference>
<dbReference type="InterPro" id="IPR012398">
    <property type="entry name" value="PRIB5"/>
</dbReference>
<dbReference type="PANTHER" id="PTHR16469">
    <property type="entry name" value="UBIQUITIN-ASSOCIATED AND SH3 DOMAIN-CONTAINING BA-RELATED"/>
    <property type="match status" value="1"/>
</dbReference>
<evidence type="ECO:0000313" key="2">
    <source>
        <dbReference type="Proteomes" id="UP000077755"/>
    </source>
</evidence>
<dbReference type="CDD" id="cd07067">
    <property type="entry name" value="HP_PGM_like"/>
    <property type="match status" value="1"/>
</dbReference>
<name>A0AAF0XVM1_DAUCS</name>
<dbReference type="InterPro" id="IPR013078">
    <property type="entry name" value="His_Pase_superF_clade-1"/>
</dbReference>
<dbReference type="SUPFAM" id="SSF53254">
    <property type="entry name" value="Phosphoglycerate mutase-like"/>
    <property type="match status" value="1"/>
</dbReference>
<accession>A0AAF0XVM1</accession>
<dbReference type="EMBL" id="CP093351">
    <property type="protein sequence ID" value="WOH14830.1"/>
    <property type="molecule type" value="Genomic_DNA"/>
</dbReference>
<dbReference type="InterPro" id="IPR029033">
    <property type="entry name" value="His_PPase_superfam"/>
</dbReference>
<reference evidence="1" key="2">
    <citation type="submission" date="2022-03" db="EMBL/GenBank/DDBJ databases">
        <title>Draft title - Genomic analysis of global carrot germplasm unveils the trajectory of domestication and the origin of high carotenoid orange carrot.</title>
        <authorList>
            <person name="Iorizzo M."/>
            <person name="Ellison S."/>
            <person name="Senalik D."/>
            <person name="Macko-Podgorni A."/>
            <person name="Grzebelus D."/>
            <person name="Bostan H."/>
            <person name="Rolling W."/>
            <person name="Curaba J."/>
            <person name="Simon P."/>
        </authorList>
    </citation>
    <scope>NUCLEOTIDE SEQUENCE</scope>
    <source>
        <tissue evidence="1">Leaf</tissue>
    </source>
</reference>
<dbReference type="KEGG" id="dcr:108200765"/>
<organism evidence="1 2">
    <name type="scientific">Daucus carota subsp. sativus</name>
    <name type="common">Carrot</name>
    <dbReference type="NCBI Taxonomy" id="79200"/>
    <lineage>
        <taxon>Eukaryota</taxon>
        <taxon>Viridiplantae</taxon>
        <taxon>Streptophyta</taxon>
        <taxon>Embryophyta</taxon>
        <taxon>Tracheophyta</taxon>
        <taxon>Spermatophyta</taxon>
        <taxon>Magnoliopsida</taxon>
        <taxon>eudicotyledons</taxon>
        <taxon>Gunneridae</taxon>
        <taxon>Pentapetalae</taxon>
        <taxon>asterids</taxon>
        <taxon>campanulids</taxon>
        <taxon>Apiales</taxon>
        <taxon>Apiaceae</taxon>
        <taxon>Apioideae</taxon>
        <taxon>Scandiceae</taxon>
        <taxon>Daucinae</taxon>
        <taxon>Daucus</taxon>
        <taxon>Daucus sect. Daucus</taxon>
    </lineage>
</organism>
<dbReference type="Gene3D" id="3.40.50.1240">
    <property type="entry name" value="Phosphoglycerate mutase-like"/>
    <property type="match status" value="1"/>
</dbReference>
<dbReference type="InterPro" id="IPR051710">
    <property type="entry name" value="Phosphatase_SH3-domain"/>
</dbReference>
<dbReference type="Proteomes" id="UP000077755">
    <property type="component" value="Chromosome 9"/>
</dbReference>
<gene>
    <name evidence="1" type="ORF">DCAR_0934354</name>
</gene>